<evidence type="ECO:0000313" key="2">
    <source>
        <dbReference type="Proteomes" id="UP000010297"/>
    </source>
</evidence>
<accession>H5UYX4</accession>
<evidence type="ECO:0000313" key="1">
    <source>
        <dbReference type="EMBL" id="GAB50128.1"/>
    </source>
</evidence>
<organism evidence="1 2">
    <name type="scientific">Atlantibacter hermannii NBRC 105704</name>
    <dbReference type="NCBI Taxonomy" id="1115512"/>
    <lineage>
        <taxon>Bacteria</taxon>
        <taxon>Pseudomonadati</taxon>
        <taxon>Pseudomonadota</taxon>
        <taxon>Gammaproteobacteria</taxon>
        <taxon>Enterobacterales</taxon>
        <taxon>Enterobacteriaceae</taxon>
        <taxon>Atlantibacter</taxon>
    </lineage>
</organism>
<proteinExistence type="predicted"/>
<comment type="caution">
    <text evidence="1">The sequence shown here is derived from an EMBL/GenBank/DDBJ whole genome shotgun (WGS) entry which is preliminary data.</text>
</comment>
<dbReference type="Proteomes" id="UP000010297">
    <property type="component" value="Unassembled WGS sequence"/>
</dbReference>
<gene>
    <name evidence="1" type="ORF">EH105704_01_01330</name>
</gene>
<sequence>MVNALFFIGKKPVELIQIPAGTEWMTYMREKGNALKLPVRVAMFTLPNGSVVAIHVASDRYVSSAEALAAYLKLVEYQL</sequence>
<dbReference type="RefSeq" id="WP_002433786.1">
    <property type="nucleotide sequence ID" value="NZ_BAFF01000001.1"/>
</dbReference>
<reference evidence="1 2" key="1">
    <citation type="submission" date="2012-02" db="EMBL/GenBank/DDBJ databases">
        <title>Whole genome shotgun sequence of Escherichia hermannii NBRC 105704.</title>
        <authorList>
            <person name="Yoshida I."/>
            <person name="Hosoyama A."/>
            <person name="Tsuchikane K."/>
            <person name="Katsumata H."/>
            <person name="Yamazaki S."/>
            <person name="Fujita N."/>
        </authorList>
    </citation>
    <scope>NUCLEOTIDE SEQUENCE [LARGE SCALE GENOMIC DNA]</scope>
    <source>
        <strain evidence="1 2">NBRC 105704</strain>
    </source>
</reference>
<dbReference type="EMBL" id="BAFF01000001">
    <property type="protein sequence ID" value="GAB50128.1"/>
    <property type="molecule type" value="Genomic_DNA"/>
</dbReference>
<protein>
    <submittedName>
        <fullName evidence="1">Uncharacterized protein</fullName>
    </submittedName>
</protein>
<name>H5UYX4_ATLHE</name>
<keyword evidence="2" id="KW-1185">Reference proteome</keyword>
<dbReference type="AlphaFoldDB" id="H5UYX4"/>
<dbReference type="GeneID" id="92828767"/>